<feature type="coiled-coil region" evidence="1">
    <location>
        <begin position="6"/>
        <end position="36"/>
    </location>
</feature>
<keyword evidence="3" id="KW-1185">Reference proteome</keyword>
<organism evidence="2 3">
    <name type="scientific">Dictyostelium firmibasis</name>
    <dbReference type="NCBI Taxonomy" id="79012"/>
    <lineage>
        <taxon>Eukaryota</taxon>
        <taxon>Amoebozoa</taxon>
        <taxon>Evosea</taxon>
        <taxon>Eumycetozoa</taxon>
        <taxon>Dictyostelia</taxon>
        <taxon>Dictyosteliales</taxon>
        <taxon>Dictyosteliaceae</taxon>
        <taxon>Dictyostelium</taxon>
    </lineage>
</organism>
<proteinExistence type="predicted"/>
<protein>
    <submittedName>
        <fullName evidence="2">Uncharacterized protein</fullName>
    </submittedName>
</protein>
<sequence length="855" mass="101735">MQEGHRKEMIEEQKSYERKNNKIKKQLIKKHRIQQEEFQKQLKIKIINENGEEEKAEPLIRKEIERIYALFKQVFNNVVIRKRIFRFVREGNQCRIFEIQIPLKLESIILPKKYYELSLLYMVLNEMHEVLFDHIFHSQCKYLKDSTKPKDLIQFFKKIQPTNERNEKMIHIVFIELADPIHIMENLSIIGNRLVNELAIKSFFNILNDPIEYKKISNTQMEKLTNCLIRNGEVITVTSVMKYALTQLKFNDETIKAISQSRFNCEILKYMVFKRIGFLQDSYCSTQLTRLVDINELSFINQQVLKQIQSTFDTYGVEFLFSLKTFKTIAKLNISPPPPPSRHSDFFFDFGPSENLPNCFEKFYNFFEIILDLFIQNKMKIMSHIFILDHSYISLDSTGRDKCAAIKEDIKQLRQDKFYESNVKKIFLTKFVPIFIGVIKILNFVEKEVHWNEFVKYLTQMKIEVMSELNDYVWEPNSWENGYENLIKSLIIRNTFSKTNTTLLIILSSNLFYGNKNGKEEKYIDYYSLIKIGSSITQKMKLAIFLGQMILTYENYKLHDTVDCLSQIESVLKRIVDGTAGKNGNKDYNGLNFIEFFEQCVLTSLKTFPYVISASPLLSNTELTVHCHSNHNIIFDFQDDPSNHFLYEDDDNPPIITFFSKFKLIQPDELLDTINSRVKADYYKLNVDPKYEFNFLNTYCFYDREPNTVDFLFYHVFQSYIKDFIKDGKKIDIRFLGHDLRNLVVNIPFQERTIWVKNDVKLYWFYELLYSAHFINIVPSHFTPKIHFCRYRNQYELSMFDYRTLTCVTPYLFNKLSERLEITESNDFFHLIDNGLINDLSNDYHGLPEQQFLNK</sequence>
<reference evidence="2 3" key="1">
    <citation type="submission" date="2023-11" db="EMBL/GenBank/DDBJ databases">
        <title>Dfirmibasis_genome.</title>
        <authorList>
            <person name="Edelbroek B."/>
            <person name="Kjellin J."/>
            <person name="Jerlstrom-Hultqvist J."/>
            <person name="Soderbom F."/>
        </authorList>
    </citation>
    <scope>NUCLEOTIDE SEQUENCE [LARGE SCALE GENOMIC DNA]</scope>
    <source>
        <strain evidence="2 3">TNS-C-14</strain>
    </source>
</reference>
<evidence type="ECO:0000313" key="2">
    <source>
        <dbReference type="EMBL" id="KAK5584118.1"/>
    </source>
</evidence>
<gene>
    <name evidence="2" type="ORF">RB653_005725</name>
</gene>
<dbReference type="AlphaFoldDB" id="A0AAN7ULJ1"/>
<name>A0AAN7ULJ1_9MYCE</name>
<evidence type="ECO:0000313" key="3">
    <source>
        <dbReference type="Proteomes" id="UP001344447"/>
    </source>
</evidence>
<accession>A0AAN7ULJ1</accession>
<dbReference type="EMBL" id="JAVFKY010000001">
    <property type="protein sequence ID" value="KAK5584118.1"/>
    <property type="molecule type" value="Genomic_DNA"/>
</dbReference>
<dbReference type="Proteomes" id="UP001344447">
    <property type="component" value="Unassembled WGS sequence"/>
</dbReference>
<evidence type="ECO:0000256" key="1">
    <source>
        <dbReference type="SAM" id="Coils"/>
    </source>
</evidence>
<comment type="caution">
    <text evidence="2">The sequence shown here is derived from an EMBL/GenBank/DDBJ whole genome shotgun (WGS) entry which is preliminary data.</text>
</comment>
<keyword evidence="1" id="KW-0175">Coiled coil</keyword>